<dbReference type="EMBL" id="JASPKZ010009828">
    <property type="protein sequence ID" value="KAJ9575583.1"/>
    <property type="molecule type" value="Genomic_DNA"/>
</dbReference>
<proteinExistence type="predicted"/>
<dbReference type="AlphaFoldDB" id="A0AAD7Z7W4"/>
<keyword evidence="3" id="KW-1185">Reference proteome</keyword>
<feature type="compositionally biased region" description="Polar residues" evidence="1">
    <location>
        <begin position="107"/>
        <end position="121"/>
    </location>
</feature>
<feature type="region of interest" description="Disordered" evidence="1">
    <location>
        <begin position="107"/>
        <end position="153"/>
    </location>
</feature>
<accession>A0AAD7Z7W4</accession>
<dbReference type="Proteomes" id="UP001233999">
    <property type="component" value="Unassembled WGS sequence"/>
</dbReference>
<reference evidence="2" key="2">
    <citation type="submission" date="2023-05" db="EMBL/GenBank/DDBJ databases">
        <authorList>
            <person name="Fouks B."/>
        </authorList>
    </citation>
    <scope>NUCLEOTIDE SEQUENCE</scope>
    <source>
        <strain evidence="2">Stay&amp;Tobe</strain>
        <tissue evidence="2">Testes</tissue>
    </source>
</reference>
<gene>
    <name evidence="2" type="ORF">L9F63_007517</name>
</gene>
<reference evidence="2" key="1">
    <citation type="journal article" date="2023" name="IScience">
        <title>Live-bearing cockroach genome reveals convergent evolutionary mechanisms linked to viviparity in insects and beyond.</title>
        <authorList>
            <person name="Fouks B."/>
            <person name="Harrison M.C."/>
            <person name="Mikhailova A.A."/>
            <person name="Marchal E."/>
            <person name="English S."/>
            <person name="Carruthers M."/>
            <person name="Jennings E.C."/>
            <person name="Chiamaka E.L."/>
            <person name="Frigard R.A."/>
            <person name="Pippel M."/>
            <person name="Attardo G.M."/>
            <person name="Benoit J.B."/>
            <person name="Bornberg-Bauer E."/>
            <person name="Tobe S.S."/>
        </authorList>
    </citation>
    <scope>NUCLEOTIDE SEQUENCE</scope>
    <source>
        <strain evidence="2">Stay&amp;Tobe</strain>
    </source>
</reference>
<organism evidence="2 3">
    <name type="scientific">Diploptera punctata</name>
    <name type="common">Pacific beetle cockroach</name>
    <dbReference type="NCBI Taxonomy" id="6984"/>
    <lineage>
        <taxon>Eukaryota</taxon>
        <taxon>Metazoa</taxon>
        <taxon>Ecdysozoa</taxon>
        <taxon>Arthropoda</taxon>
        <taxon>Hexapoda</taxon>
        <taxon>Insecta</taxon>
        <taxon>Pterygota</taxon>
        <taxon>Neoptera</taxon>
        <taxon>Polyneoptera</taxon>
        <taxon>Dictyoptera</taxon>
        <taxon>Blattodea</taxon>
        <taxon>Blaberoidea</taxon>
        <taxon>Blaberidae</taxon>
        <taxon>Diplopterinae</taxon>
        <taxon>Diploptera</taxon>
    </lineage>
</organism>
<name>A0AAD7Z7W4_DIPPU</name>
<protein>
    <submittedName>
        <fullName evidence="2">Uncharacterized protein</fullName>
    </submittedName>
</protein>
<evidence type="ECO:0000256" key="1">
    <source>
        <dbReference type="SAM" id="MobiDB-lite"/>
    </source>
</evidence>
<evidence type="ECO:0000313" key="2">
    <source>
        <dbReference type="EMBL" id="KAJ9575583.1"/>
    </source>
</evidence>
<evidence type="ECO:0000313" key="3">
    <source>
        <dbReference type="Proteomes" id="UP001233999"/>
    </source>
</evidence>
<sequence>MGASRSSELEKRSSVDGYHMFQYPKEETTHGVGYGHHLHPFYYQGNSPLYSCAISGQVEDHYSIPYIHHAEFWKKSDKPRSKSPQNYLRSKSNEPLIPIIHMATQVMTPPSDSYTSPQSTRTDIHKYINPPPRTTTPILDTSSSLQQSSSKRHYTRNQQNLVDFLAMFHIIPHSDDIDFL</sequence>
<comment type="caution">
    <text evidence="2">The sequence shown here is derived from an EMBL/GenBank/DDBJ whole genome shotgun (WGS) entry which is preliminary data.</text>
</comment>